<sequence length="241" mass="27266">MDIHIFRDHDALDEHAANIITQQLLSVPESVLGMATGSTPIGLYNKLTEKHAAGQISFRQAFTFNLDEYVGLEKSHSQSYYEYMQKHLFRHIDIPTEHIRFPNGMAEDLEQECQRYNKMLAEQPIDVQLLGLGHNGHIGFNEPDEELVQETHVVQLEPSTRQANARFFESMDEVPTHAITMGVGSILKAKHILLIVKGEDKADIVYQALKGPITTQCPASLLQTHPRLTVFLDEQAGRRLQ</sequence>
<dbReference type="Pfam" id="PF01182">
    <property type="entry name" value="Glucosamine_iso"/>
    <property type="match status" value="1"/>
</dbReference>
<feature type="active site" description="For ring-opening step" evidence="3">
    <location>
        <position position="142"/>
    </location>
</feature>
<dbReference type="NCBIfam" id="TIGR00502">
    <property type="entry name" value="nagB"/>
    <property type="match status" value="1"/>
</dbReference>
<proteinExistence type="inferred from homology"/>
<dbReference type="HAMAP" id="MF_01241">
    <property type="entry name" value="GlcN6P_deamin"/>
    <property type="match status" value="1"/>
</dbReference>
<comment type="similarity">
    <text evidence="3">Belongs to the glucosamine/galactosamine-6-phosphate isomerase family. NagB subfamily.</text>
</comment>
<dbReference type="PANTHER" id="PTHR11280">
    <property type="entry name" value="GLUCOSAMINE-6-PHOSPHATE ISOMERASE"/>
    <property type="match status" value="1"/>
</dbReference>
<evidence type="ECO:0000259" key="4">
    <source>
        <dbReference type="Pfam" id="PF01182"/>
    </source>
</evidence>
<feature type="active site" description="Proton acceptor; for ring-opening step" evidence="3">
    <location>
        <position position="137"/>
    </location>
</feature>
<dbReference type="Proteomes" id="UP001596250">
    <property type="component" value="Unassembled WGS sequence"/>
</dbReference>
<comment type="pathway">
    <text evidence="3">Amino-sugar metabolism; N-acetylneuraminate degradation; D-fructose 6-phosphate from N-acetylneuraminate: step 5/5.</text>
</comment>
<dbReference type="EC" id="3.5.99.6" evidence="3"/>
<comment type="caution">
    <text evidence="5">The sequence shown here is derived from an EMBL/GenBank/DDBJ whole genome shotgun (WGS) entry which is preliminary data.</text>
</comment>
<evidence type="ECO:0000256" key="2">
    <source>
        <dbReference type="ARBA" id="ARBA00023277"/>
    </source>
</evidence>
<feature type="domain" description="Glucosamine/galactosamine-6-phosphate isomerase" evidence="4">
    <location>
        <begin position="12"/>
        <end position="225"/>
    </location>
</feature>
<dbReference type="PANTHER" id="PTHR11280:SF5">
    <property type="entry name" value="GLUCOSAMINE-6-PHOSPHATE ISOMERASE"/>
    <property type="match status" value="1"/>
</dbReference>
<evidence type="ECO:0000313" key="5">
    <source>
        <dbReference type="EMBL" id="MFC5985660.1"/>
    </source>
</evidence>
<dbReference type="EMBL" id="JBHSQV010000029">
    <property type="protein sequence ID" value="MFC5985660.1"/>
    <property type="molecule type" value="Genomic_DNA"/>
</dbReference>
<comment type="caution">
    <text evidence="3">Lacks conserved residue(s) required for the propagation of feature annotation.</text>
</comment>
<keyword evidence="6" id="KW-1185">Reference proteome</keyword>
<gene>
    <name evidence="3 5" type="primary">nagB</name>
    <name evidence="5" type="ORF">ACFPXP_04335</name>
</gene>
<feature type="active site" description="Proton acceptor; for enolization step" evidence="3">
    <location>
        <position position="67"/>
    </location>
</feature>
<evidence type="ECO:0000256" key="3">
    <source>
        <dbReference type="HAMAP-Rule" id="MF_01241"/>
    </source>
</evidence>
<dbReference type="InterPro" id="IPR006148">
    <property type="entry name" value="Glc/Gal-6P_isomerase"/>
</dbReference>
<dbReference type="GO" id="GO:0004342">
    <property type="term" value="F:glucosamine-6-phosphate deaminase activity"/>
    <property type="evidence" value="ECO:0007669"/>
    <property type="project" value="UniProtKB-EC"/>
</dbReference>
<reference evidence="6" key="1">
    <citation type="journal article" date="2019" name="Int. J. Syst. Evol. Microbiol.">
        <title>The Global Catalogue of Microorganisms (GCM) 10K type strain sequencing project: providing services to taxonomists for standard genome sequencing and annotation.</title>
        <authorList>
            <consortium name="The Broad Institute Genomics Platform"/>
            <consortium name="The Broad Institute Genome Sequencing Center for Infectious Disease"/>
            <person name="Wu L."/>
            <person name="Ma J."/>
        </authorList>
    </citation>
    <scope>NUCLEOTIDE SEQUENCE [LARGE SCALE GENOMIC DNA]</scope>
    <source>
        <strain evidence="6">CCM 8749</strain>
    </source>
</reference>
<comment type="function">
    <text evidence="3">Catalyzes the reversible isomerization-deamination of glucosamine 6-phosphate (GlcN6P) to form fructose 6-phosphate (Fru6P) and ammonium ion.</text>
</comment>
<dbReference type="Gene3D" id="3.40.50.1360">
    <property type="match status" value="1"/>
</dbReference>
<evidence type="ECO:0000256" key="1">
    <source>
        <dbReference type="ARBA" id="ARBA00022801"/>
    </source>
</evidence>
<keyword evidence="2 3" id="KW-0119">Carbohydrate metabolism</keyword>
<dbReference type="InterPro" id="IPR037171">
    <property type="entry name" value="NagB/RpiA_transferase-like"/>
</dbReference>
<accession>A0ABW1IKU8</accession>
<name>A0ABW1IKU8_9BACL</name>
<evidence type="ECO:0000313" key="6">
    <source>
        <dbReference type="Proteomes" id="UP001596250"/>
    </source>
</evidence>
<organism evidence="5 6">
    <name type="scientific">Marinicrinis lubricantis</name>
    <dbReference type="NCBI Taxonomy" id="2086470"/>
    <lineage>
        <taxon>Bacteria</taxon>
        <taxon>Bacillati</taxon>
        <taxon>Bacillota</taxon>
        <taxon>Bacilli</taxon>
        <taxon>Bacillales</taxon>
        <taxon>Paenibacillaceae</taxon>
    </lineage>
</organism>
<comment type="catalytic activity">
    <reaction evidence="3">
        <text>alpha-D-glucosamine 6-phosphate + H2O = beta-D-fructose 6-phosphate + NH4(+)</text>
        <dbReference type="Rhea" id="RHEA:12172"/>
        <dbReference type="ChEBI" id="CHEBI:15377"/>
        <dbReference type="ChEBI" id="CHEBI:28938"/>
        <dbReference type="ChEBI" id="CHEBI:57634"/>
        <dbReference type="ChEBI" id="CHEBI:75989"/>
        <dbReference type="EC" id="3.5.99.6"/>
    </reaction>
</comment>
<keyword evidence="1 3" id="KW-0378">Hydrolase</keyword>
<dbReference type="InterPro" id="IPR004547">
    <property type="entry name" value="Glucosamine6P_isomerase"/>
</dbReference>
<feature type="active site" description="For ring-opening step" evidence="3">
    <location>
        <position position="135"/>
    </location>
</feature>
<protein>
    <recommendedName>
        <fullName evidence="3">Glucosamine-6-phosphate deaminase</fullName>
        <ecNumber evidence="3">3.5.99.6</ecNumber>
    </recommendedName>
    <alternativeName>
        <fullName evidence="3">GlcN6P deaminase</fullName>
        <shortName evidence="3">GNPDA</shortName>
    </alternativeName>
    <alternativeName>
        <fullName evidence="3">Glucosamine-6-phosphate isomerase</fullName>
    </alternativeName>
</protein>
<dbReference type="CDD" id="cd01399">
    <property type="entry name" value="GlcN6P_deaminase"/>
    <property type="match status" value="1"/>
</dbReference>
<dbReference type="SUPFAM" id="SSF100950">
    <property type="entry name" value="NagB/RpiA/CoA transferase-like"/>
    <property type="match status" value="1"/>
</dbReference>
<dbReference type="RefSeq" id="WP_379892721.1">
    <property type="nucleotide sequence ID" value="NZ_CBCSCT010000012.1"/>
</dbReference>